<keyword evidence="1" id="KW-1133">Transmembrane helix</keyword>
<dbReference type="InParanoid" id="G0N2E7"/>
<dbReference type="HOGENOM" id="CLU_1807908_0_0_1"/>
<name>G0N2E7_CAEBE</name>
<accession>G0N2E7</accession>
<evidence type="ECO:0000313" key="2">
    <source>
        <dbReference type="EMBL" id="EGT50844.1"/>
    </source>
</evidence>
<evidence type="ECO:0000256" key="1">
    <source>
        <dbReference type="SAM" id="Phobius"/>
    </source>
</evidence>
<protein>
    <submittedName>
        <fullName evidence="2">Uncharacterized protein</fullName>
    </submittedName>
</protein>
<reference evidence="3" key="1">
    <citation type="submission" date="2011-07" db="EMBL/GenBank/DDBJ databases">
        <authorList>
            <consortium name="Caenorhabditis brenneri Sequencing and Analysis Consortium"/>
            <person name="Wilson R.K."/>
        </authorList>
    </citation>
    <scope>NUCLEOTIDE SEQUENCE [LARGE SCALE GENOMIC DNA]</scope>
    <source>
        <strain evidence="3">PB2801</strain>
    </source>
</reference>
<gene>
    <name evidence="2" type="ORF">CAEBREN_21688</name>
</gene>
<dbReference type="AlphaFoldDB" id="G0N2E7"/>
<sequence length="143" mass="16490">MYKWTDLEGKMISLSEYADNLGANITFVMKDLFDKNEITEVAEGLKEKFGSFVSENGGFHGFAIARTLYCSDIDDVLQSDELFYGHFSTISNFTYKNFGHFFSCNQLVPSRILSIFVFFFLFLFCFTLLFDCQLGGFYGFIFE</sequence>
<dbReference type="Proteomes" id="UP000008068">
    <property type="component" value="Unassembled WGS sequence"/>
</dbReference>
<feature type="transmembrane region" description="Helical" evidence="1">
    <location>
        <begin position="115"/>
        <end position="141"/>
    </location>
</feature>
<dbReference type="EMBL" id="GL379830">
    <property type="protein sequence ID" value="EGT50844.1"/>
    <property type="molecule type" value="Genomic_DNA"/>
</dbReference>
<keyword evidence="3" id="KW-1185">Reference proteome</keyword>
<keyword evidence="1" id="KW-0812">Transmembrane</keyword>
<proteinExistence type="predicted"/>
<organism evidence="3">
    <name type="scientific">Caenorhabditis brenneri</name>
    <name type="common">Nematode worm</name>
    <dbReference type="NCBI Taxonomy" id="135651"/>
    <lineage>
        <taxon>Eukaryota</taxon>
        <taxon>Metazoa</taxon>
        <taxon>Ecdysozoa</taxon>
        <taxon>Nematoda</taxon>
        <taxon>Chromadorea</taxon>
        <taxon>Rhabditida</taxon>
        <taxon>Rhabditina</taxon>
        <taxon>Rhabditomorpha</taxon>
        <taxon>Rhabditoidea</taxon>
        <taxon>Rhabditidae</taxon>
        <taxon>Peloderinae</taxon>
        <taxon>Caenorhabditis</taxon>
    </lineage>
</organism>
<evidence type="ECO:0000313" key="3">
    <source>
        <dbReference type="Proteomes" id="UP000008068"/>
    </source>
</evidence>
<keyword evidence="1" id="KW-0472">Membrane</keyword>